<protein>
    <submittedName>
        <fullName evidence="2">Uncharacterized protein</fullName>
    </submittedName>
</protein>
<dbReference type="AlphaFoldDB" id="A0A6J4VDE5"/>
<dbReference type="EMBL" id="CADCWG010000303">
    <property type="protein sequence ID" value="CAA9576143.1"/>
    <property type="molecule type" value="Genomic_DNA"/>
</dbReference>
<feature type="compositionally biased region" description="Basic and acidic residues" evidence="1">
    <location>
        <begin position="296"/>
        <end position="311"/>
    </location>
</feature>
<evidence type="ECO:0000256" key="1">
    <source>
        <dbReference type="SAM" id="MobiDB-lite"/>
    </source>
</evidence>
<name>A0A6J4VDE5_9BACT</name>
<accession>A0A6J4VDE5</accession>
<reference evidence="2" key="1">
    <citation type="submission" date="2020-02" db="EMBL/GenBank/DDBJ databases">
        <authorList>
            <person name="Meier V. D."/>
        </authorList>
    </citation>
    <scope>NUCLEOTIDE SEQUENCE</scope>
    <source>
        <strain evidence="2">AVDCRST_MAG49</strain>
    </source>
</reference>
<gene>
    <name evidence="2" type="ORF">AVDCRST_MAG49-4254</name>
</gene>
<organism evidence="2">
    <name type="scientific">uncultured Thermomicrobiales bacterium</name>
    <dbReference type="NCBI Taxonomy" id="1645740"/>
    <lineage>
        <taxon>Bacteria</taxon>
        <taxon>Pseudomonadati</taxon>
        <taxon>Thermomicrobiota</taxon>
        <taxon>Thermomicrobia</taxon>
        <taxon>Thermomicrobiales</taxon>
        <taxon>environmental samples</taxon>
    </lineage>
</organism>
<sequence>EVLAHLGWDRGQRRLPRRGVPWAGLRQDLGGASPGGLPVPRPGAGALLRRRLGAGRPLERATASGRGACAAPDVPGGRGRLHGEQRSAVADRRGGPVVHPGRPLRGPQDLGTGDDRGRAALRRPDDARVHARGDHGDQLHQRPPATGDRRVRPLLGGADRAVRPYPRREPARSDPPGRARAAAGHGRRSGRADGRVLPRRSWGSDPEGGPRAGGRDVPPGLAARGVDVLDGRPLLRRRADGRVRRGRRPAHDRRGEPGDPDPVVPGVRRTVRGGGVAGGQRRARGAPGAGALVRDPAPRRALLSDHPDRPRRVVAPAHLAGQGPLARRRPRGRSAVARCPPDVPHARRAGAAGPRSRGRSPRQV</sequence>
<proteinExistence type="predicted"/>
<feature type="compositionally biased region" description="Basic and acidic residues" evidence="1">
    <location>
        <begin position="113"/>
        <end position="140"/>
    </location>
</feature>
<feature type="non-terminal residue" evidence="2">
    <location>
        <position position="1"/>
    </location>
</feature>
<evidence type="ECO:0000313" key="2">
    <source>
        <dbReference type="EMBL" id="CAA9576143.1"/>
    </source>
</evidence>
<feature type="region of interest" description="Disordered" evidence="1">
    <location>
        <begin position="55"/>
        <end position="364"/>
    </location>
</feature>
<feature type="compositionally biased region" description="Basic and acidic residues" evidence="1">
    <location>
        <begin position="81"/>
        <end position="94"/>
    </location>
</feature>
<feature type="non-terminal residue" evidence="2">
    <location>
        <position position="364"/>
    </location>
</feature>
<feature type="compositionally biased region" description="Basic and acidic residues" evidence="1">
    <location>
        <begin position="160"/>
        <end position="177"/>
    </location>
</feature>